<keyword evidence="3 6" id="KW-0378">Hydrolase</keyword>
<evidence type="ECO:0000256" key="7">
    <source>
        <dbReference type="SAM" id="Phobius"/>
    </source>
</evidence>
<feature type="transmembrane region" description="Helical" evidence="7">
    <location>
        <begin position="88"/>
        <end position="114"/>
    </location>
</feature>
<feature type="transmembrane region" description="Helical" evidence="7">
    <location>
        <begin position="36"/>
        <end position="58"/>
    </location>
</feature>
<feature type="domain" description="Peptidase M48" evidence="8">
    <location>
        <begin position="115"/>
        <end position="198"/>
    </location>
</feature>
<evidence type="ECO:0000256" key="6">
    <source>
        <dbReference type="RuleBase" id="RU003983"/>
    </source>
</evidence>
<keyword evidence="7" id="KW-1133">Transmembrane helix</keyword>
<dbReference type="GO" id="GO:0046872">
    <property type="term" value="F:metal ion binding"/>
    <property type="evidence" value="ECO:0007669"/>
    <property type="project" value="UniProtKB-KW"/>
</dbReference>
<keyword evidence="7" id="KW-0812">Transmembrane</keyword>
<comment type="cofactor">
    <cofactor evidence="6">
        <name>Zn(2+)</name>
        <dbReference type="ChEBI" id="CHEBI:29105"/>
    </cofactor>
    <text evidence="6">Binds 1 zinc ion per subunit.</text>
</comment>
<dbReference type="GO" id="GO:0004222">
    <property type="term" value="F:metalloendopeptidase activity"/>
    <property type="evidence" value="ECO:0007669"/>
    <property type="project" value="InterPro"/>
</dbReference>
<dbReference type="Pfam" id="PF01435">
    <property type="entry name" value="Peptidase_M48"/>
    <property type="match status" value="1"/>
</dbReference>
<dbReference type="EMBL" id="FOKC01000009">
    <property type="protein sequence ID" value="SFB38127.1"/>
    <property type="molecule type" value="Genomic_DNA"/>
</dbReference>
<sequence>MTAALLLLVFAGTVSWLGRRILCRSWALRSPRVAVIGWQALSTSIVASILLAAIALALPFLPLRFSLAYLLGAHTLTIVEHYETPLGSWPGVIGLTLVAGLTTMLMTSTVRSFARTRRVRRSQLHSLELIGRRHPGGFIVIEHEVPVAYCLPDSGEGTVVLSSAALELLDDRERELVLGHERNHLRARHDLALAYSGALARTFPWVPLFAVAHAQIAVLLEMAADDAAVGPADRRSLAAAIVALGTGVRPEAALAASDTGALLRVRRLTSTPRSPLWGLSYLAGTAVAMVLALPLGLALAPAVEAATRDCCTVDDLAAHN</sequence>
<dbReference type="Gene3D" id="3.30.2010.10">
    <property type="entry name" value="Metalloproteases ('zincins'), catalytic domain"/>
    <property type="match status" value="1"/>
</dbReference>
<dbReference type="RefSeq" id="WP_091200369.1">
    <property type="nucleotide sequence ID" value="NZ_FOKC01000009.1"/>
</dbReference>
<feature type="transmembrane region" description="Helical" evidence="7">
    <location>
        <begin position="276"/>
        <end position="299"/>
    </location>
</feature>
<reference evidence="10" key="1">
    <citation type="submission" date="2016-10" db="EMBL/GenBank/DDBJ databases">
        <authorList>
            <person name="de Groot N.N."/>
        </authorList>
    </citation>
    <scope>NUCLEOTIDE SEQUENCE [LARGE SCALE GENOMIC DNA]</scope>
    <source>
        <strain evidence="10">CGMCC 1.10697</strain>
    </source>
</reference>
<name>A0A1I1AJN8_9ACTN</name>
<proteinExistence type="inferred from homology"/>
<gene>
    <name evidence="9" type="ORF">CXG46_07745</name>
    <name evidence="10" type="ORF">SAMN05192575_109110</name>
</gene>
<keyword evidence="1 6" id="KW-0645">Protease</keyword>
<keyword evidence="2" id="KW-0479">Metal-binding</keyword>
<comment type="similarity">
    <text evidence="6">Belongs to the peptidase M48 family.</text>
</comment>
<dbReference type="CDD" id="cd07326">
    <property type="entry name" value="M56_BlaR1_MecR1_like"/>
    <property type="match status" value="1"/>
</dbReference>
<protein>
    <submittedName>
        <fullName evidence="10">Signal transducer regulating beta-lactamase production, contains metallopeptidase domain</fullName>
    </submittedName>
</protein>
<evidence type="ECO:0000256" key="1">
    <source>
        <dbReference type="ARBA" id="ARBA00022670"/>
    </source>
</evidence>
<evidence type="ECO:0000313" key="12">
    <source>
        <dbReference type="Proteomes" id="UP000233565"/>
    </source>
</evidence>
<keyword evidence="7" id="KW-0472">Membrane</keyword>
<keyword evidence="5 6" id="KW-0482">Metalloprotease</keyword>
<evidence type="ECO:0000313" key="10">
    <source>
        <dbReference type="EMBL" id="SFB38127.1"/>
    </source>
</evidence>
<dbReference type="PANTHER" id="PTHR34978:SF3">
    <property type="entry name" value="SLR0241 PROTEIN"/>
    <property type="match status" value="1"/>
</dbReference>
<dbReference type="AlphaFoldDB" id="A0A1I1AJN8"/>
<dbReference type="STRING" id="748909.SAMN05192575_109110"/>
<dbReference type="Proteomes" id="UP000233565">
    <property type="component" value="Unassembled WGS sequence"/>
</dbReference>
<dbReference type="OrthoDB" id="9785340at2"/>
<evidence type="ECO:0000256" key="4">
    <source>
        <dbReference type="ARBA" id="ARBA00022833"/>
    </source>
</evidence>
<dbReference type="InterPro" id="IPR052173">
    <property type="entry name" value="Beta-lactam_resp_regulator"/>
</dbReference>
<dbReference type="InterPro" id="IPR001915">
    <property type="entry name" value="Peptidase_M48"/>
</dbReference>
<accession>A0A1I1AJN8</accession>
<dbReference type="EMBL" id="PJBV01000014">
    <property type="protein sequence ID" value="PKH41760.1"/>
    <property type="molecule type" value="Genomic_DNA"/>
</dbReference>
<reference evidence="9 12" key="2">
    <citation type="submission" date="2017-12" db="EMBL/GenBank/DDBJ databases">
        <title>Pharmacopeia of the Arctic Ocean.</title>
        <authorList>
            <person name="Collins E."/>
            <person name="Ducluzeau A.-L."/>
        </authorList>
    </citation>
    <scope>NUCLEOTIDE SEQUENCE [LARGE SCALE GENOMIC DNA]</scope>
    <source>
        <strain evidence="9 12">DSM 23325</strain>
    </source>
</reference>
<evidence type="ECO:0000313" key="9">
    <source>
        <dbReference type="EMBL" id="PKH41760.1"/>
    </source>
</evidence>
<dbReference type="Proteomes" id="UP000199113">
    <property type="component" value="Unassembled WGS sequence"/>
</dbReference>
<evidence type="ECO:0000256" key="5">
    <source>
        <dbReference type="ARBA" id="ARBA00023049"/>
    </source>
</evidence>
<evidence type="ECO:0000256" key="2">
    <source>
        <dbReference type="ARBA" id="ARBA00022723"/>
    </source>
</evidence>
<keyword evidence="4 6" id="KW-0862">Zinc</keyword>
<organism evidence="10 11">
    <name type="scientific">Nocardioides alpinus</name>
    <dbReference type="NCBI Taxonomy" id="748909"/>
    <lineage>
        <taxon>Bacteria</taxon>
        <taxon>Bacillati</taxon>
        <taxon>Actinomycetota</taxon>
        <taxon>Actinomycetes</taxon>
        <taxon>Propionibacteriales</taxon>
        <taxon>Nocardioidaceae</taxon>
        <taxon>Nocardioides</taxon>
    </lineage>
</organism>
<evidence type="ECO:0000259" key="8">
    <source>
        <dbReference type="Pfam" id="PF01435"/>
    </source>
</evidence>
<evidence type="ECO:0000313" key="11">
    <source>
        <dbReference type="Proteomes" id="UP000199113"/>
    </source>
</evidence>
<keyword evidence="12" id="KW-1185">Reference proteome</keyword>
<dbReference type="GO" id="GO:0006508">
    <property type="term" value="P:proteolysis"/>
    <property type="evidence" value="ECO:0007669"/>
    <property type="project" value="UniProtKB-KW"/>
</dbReference>
<dbReference type="PANTHER" id="PTHR34978">
    <property type="entry name" value="POSSIBLE SENSOR-TRANSDUCER PROTEIN BLAR"/>
    <property type="match status" value="1"/>
</dbReference>
<evidence type="ECO:0000256" key="3">
    <source>
        <dbReference type="ARBA" id="ARBA00022801"/>
    </source>
</evidence>